<dbReference type="EMBL" id="CADCXU010020501">
    <property type="protein sequence ID" value="CAB0008633.1"/>
    <property type="molecule type" value="Genomic_DNA"/>
</dbReference>
<feature type="region of interest" description="Disordered" evidence="1">
    <location>
        <begin position="331"/>
        <end position="372"/>
    </location>
</feature>
<accession>A0A6H5GXN3</accession>
<feature type="region of interest" description="Disordered" evidence="1">
    <location>
        <begin position="177"/>
        <end position="219"/>
    </location>
</feature>
<reference evidence="3 4" key="1">
    <citation type="submission" date="2020-02" db="EMBL/GenBank/DDBJ databases">
        <authorList>
            <person name="Ferguson B K."/>
        </authorList>
    </citation>
    <scope>NUCLEOTIDE SEQUENCE [LARGE SCALE GENOMIC DNA]</scope>
</reference>
<dbReference type="OrthoDB" id="6281275at2759"/>
<sequence>MIVSRGGSENVSSRNARSKARMRTLTPVALPSKFLGGKSCRTARCPFQTIYGLRIDSIYYGETAHNPQTNQRLSQRVSRGSPRRSSPAPLSSTGSPARSSRTDNNSSLVYLDSLQVCEVEKCLENQTTVVAARVCRAVVTHCRQIWPVAACLWTVGRPGATPKTPFTLQMTLSSCPAGDVQKRSVRPRSNSVEGVWNDKKPTRSCSSDPPLRHKAVRQDSYLAAVKKPLRADECLASKEEKKKKKKERSSDGSRKDSTLKSVDETPPPEIRILESSPVKRPQRPTRLDLTPLAVPSPGQGSDDERITRRVSYLKATWADRVHMDSDLELSDNEPIISPHRRKHMGDRGGPCGPSSEDRSCSYSKTKKMPSLRGRGRFEDYESSFRNLGSHRSGILPGFRTKYSLQKLNVREKWCLLSKDLKRGIGEKATWPYVSWRPRKTPVDHERLDLNNSTVSAAEDYTKRRHVFRLSTPSSSEILLQADTADEMQRWLSALASHENVTQLTNTSGSGQNISPVAAHKGIMKNITTPFRNRSPTGQSPVSKTRKPSQGDVTVVAPKSKTWKVRMAKQLKKIQSGSGSPVSPTAPTSYPEGATIGVPLEHCPKADWCFSDDSLDSLRLNESIDSSGPVQESESAMPNQSLLLGNVHKLEASCMSP</sequence>
<dbReference type="Proteomes" id="UP000479000">
    <property type="component" value="Unassembled WGS sequence"/>
</dbReference>
<proteinExistence type="predicted"/>
<dbReference type="InterPro" id="IPR041681">
    <property type="entry name" value="PH_9"/>
</dbReference>
<feature type="compositionally biased region" description="Polar residues" evidence="1">
    <location>
        <begin position="93"/>
        <end position="104"/>
    </location>
</feature>
<evidence type="ECO:0000313" key="4">
    <source>
        <dbReference type="Proteomes" id="UP000479000"/>
    </source>
</evidence>
<dbReference type="PROSITE" id="PS50003">
    <property type="entry name" value="PH_DOMAIN"/>
    <property type="match status" value="1"/>
</dbReference>
<feature type="compositionally biased region" description="Basic and acidic residues" evidence="1">
    <location>
        <begin position="248"/>
        <end position="263"/>
    </location>
</feature>
<dbReference type="AlphaFoldDB" id="A0A6H5GXN3"/>
<dbReference type="Pfam" id="PF15410">
    <property type="entry name" value="PH_9"/>
    <property type="match status" value="1"/>
</dbReference>
<dbReference type="SUPFAM" id="SSF50729">
    <property type="entry name" value="PH domain-like"/>
    <property type="match status" value="1"/>
</dbReference>
<gene>
    <name evidence="3" type="ORF">NTEN_LOCUS13879</name>
</gene>
<evidence type="ECO:0000259" key="2">
    <source>
        <dbReference type="PROSITE" id="PS50003"/>
    </source>
</evidence>
<dbReference type="Gene3D" id="2.30.29.30">
    <property type="entry name" value="Pleckstrin-homology domain (PH domain)/Phosphotyrosine-binding domain (PTB)"/>
    <property type="match status" value="1"/>
</dbReference>
<keyword evidence="4" id="KW-1185">Reference proteome</keyword>
<feature type="domain" description="PH" evidence="2">
    <location>
        <begin position="392"/>
        <end position="499"/>
    </location>
</feature>
<protein>
    <recommendedName>
        <fullName evidence="2">PH domain-containing protein</fullName>
    </recommendedName>
</protein>
<feature type="region of interest" description="Disordered" evidence="1">
    <location>
        <begin position="1"/>
        <end position="24"/>
    </location>
</feature>
<dbReference type="InterPro" id="IPR011993">
    <property type="entry name" value="PH-like_dom_sf"/>
</dbReference>
<feature type="region of interest" description="Disordered" evidence="1">
    <location>
        <begin position="524"/>
        <end position="552"/>
    </location>
</feature>
<evidence type="ECO:0000256" key="1">
    <source>
        <dbReference type="SAM" id="MobiDB-lite"/>
    </source>
</evidence>
<dbReference type="InterPro" id="IPR001849">
    <property type="entry name" value="PH_domain"/>
</dbReference>
<feature type="compositionally biased region" description="Low complexity" evidence="1">
    <location>
        <begin position="74"/>
        <end position="92"/>
    </location>
</feature>
<feature type="region of interest" description="Disordered" evidence="1">
    <location>
        <begin position="66"/>
        <end position="104"/>
    </location>
</feature>
<feature type="compositionally biased region" description="Polar residues" evidence="1">
    <location>
        <begin position="525"/>
        <end position="542"/>
    </location>
</feature>
<evidence type="ECO:0000313" key="3">
    <source>
        <dbReference type="EMBL" id="CAB0008633.1"/>
    </source>
</evidence>
<feature type="region of interest" description="Disordered" evidence="1">
    <location>
        <begin position="236"/>
        <end position="306"/>
    </location>
</feature>
<organism evidence="3 4">
    <name type="scientific">Nesidiocoris tenuis</name>
    <dbReference type="NCBI Taxonomy" id="355587"/>
    <lineage>
        <taxon>Eukaryota</taxon>
        <taxon>Metazoa</taxon>
        <taxon>Ecdysozoa</taxon>
        <taxon>Arthropoda</taxon>
        <taxon>Hexapoda</taxon>
        <taxon>Insecta</taxon>
        <taxon>Pterygota</taxon>
        <taxon>Neoptera</taxon>
        <taxon>Paraneoptera</taxon>
        <taxon>Hemiptera</taxon>
        <taxon>Heteroptera</taxon>
        <taxon>Panheteroptera</taxon>
        <taxon>Cimicomorpha</taxon>
        <taxon>Miridae</taxon>
        <taxon>Dicyphina</taxon>
        <taxon>Nesidiocoris</taxon>
    </lineage>
</organism>
<name>A0A6H5GXN3_9HEMI</name>